<protein>
    <submittedName>
        <fullName evidence="1">Uncharacterized protein</fullName>
    </submittedName>
</protein>
<keyword evidence="2" id="KW-1185">Reference proteome</keyword>
<sequence>MSGKVNCYPGGNPNPNELTNVVWSDEIRTGGESDERNFLVKTSVNYVRNYSPYKKACETVPVSTFTRTDDDEIAPRVMRLKENLQPVRKNIVTLTPGSSTSTSTVTNL</sequence>
<gene>
    <name evidence="1" type="ORF">RUM44_010461</name>
</gene>
<dbReference type="Proteomes" id="UP001359485">
    <property type="component" value="Unassembled WGS sequence"/>
</dbReference>
<name>A0ABR1AVK8_POLSC</name>
<reference evidence="1 2" key="1">
    <citation type="submission" date="2023-09" db="EMBL/GenBank/DDBJ databases">
        <title>Genomes of two closely related lineages of the louse Polyplax serrata with different host specificities.</title>
        <authorList>
            <person name="Martinu J."/>
            <person name="Tarabai H."/>
            <person name="Stefka J."/>
            <person name="Hypsa V."/>
        </authorList>
    </citation>
    <scope>NUCLEOTIDE SEQUENCE [LARGE SCALE GENOMIC DNA]</scope>
    <source>
        <strain evidence="1">98ZLc_SE</strain>
    </source>
</reference>
<comment type="caution">
    <text evidence="1">The sequence shown here is derived from an EMBL/GenBank/DDBJ whole genome shotgun (WGS) entry which is preliminary data.</text>
</comment>
<dbReference type="EMBL" id="JAWJWF010000045">
    <property type="protein sequence ID" value="KAK6627979.1"/>
    <property type="molecule type" value="Genomic_DNA"/>
</dbReference>
<evidence type="ECO:0000313" key="2">
    <source>
        <dbReference type="Proteomes" id="UP001359485"/>
    </source>
</evidence>
<evidence type="ECO:0000313" key="1">
    <source>
        <dbReference type="EMBL" id="KAK6627979.1"/>
    </source>
</evidence>
<organism evidence="1 2">
    <name type="scientific">Polyplax serrata</name>
    <name type="common">Common mouse louse</name>
    <dbReference type="NCBI Taxonomy" id="468196"/>
    <lineage>
        <taxon>Eukaryota</taxon>
        <taxon>Metazoa</taxon>
        <taxon>Ecdysozoa</taxon>
        <taxon>Arthropoda</taxon>
        <taxon>Hexapoda</taxon>
        <taxon>Insecta</taxon>
        <taxon>Pterygota</taxon>
        <taxon>Neoptera</taxon>
        <taxon>Paraneoptera</taxon>
        <taxon>Psocodea</taxon>
        <taxon>Troctomorpha</taxon>
        <taxon>Phthiraptera</taxon>
        <taxon>Anoplura</taxon>
        <taxon>Polyplacidae</taxon>
        <taxon>Polyplax</taxon>
    </lineage>
</organism>
<proteinExistence type="predicted"/>
<accession>A0ABR1AVK8</accession>